<reference evidence="2" key="1">
    <citation type="journal article" date="2023" name="Phytobiomes J">
        <title>Deciphering the key players within the bacterial microbiota associated with aerial crown gall tumors on rhododendron: Insights into the gallobiome.</title>
        <authorList>
            <person name="Kuzmanovic N."/>
            <person name="Nesme J."/>
            <person name="Wolf J."/>
            <person name="Neumann-Schaal M."/>
            <person name="Petersen J."/>
            <person name="Fernandez-Gnecco G."/>
            <person name="Sproeer C."/>
            <person name="Bunk B."/>
            <person name="Overmann J."/>
            <person name="Sorensen S.J."/>
            <person name="Idczak E."/>
            <person name="Smalla K."/>
        </authorList>
    </citation>
    <scope>NUCLEOTIDE SEQUENCE [LARGE SCALE GENOMIC DNA]</scope>
    <source>
        <strain evidence="2">Rho-14.1</strain>
    </source>
</reference>
<evidence type="ECO:0000313" key="2">
    <source>
        <dbReference type="EMBL" id="MDX8330430.1"/>
    </source>
</evidence>
<gene>
    <name evidence="2" type="ORF">RMS29_14420</name>
</gene>
<proteinExistence type="predicted"/>
<dbReference type="Proteomes" id="UP001277561">
    <property type="component" value="Unassembled WGS sequence"/>
</dbReference>
<name>A0ABU4VY44_9HYPH</name>
<feature type="region of interest" description="Disordered" evidence="1">
    <location>
        <begin position="1"/>
        <end position="25"/>
    </location>
</feature>
<organism evidence="2 3">
    <name type="scientific">Agrobacterium rosae</name>
    <dbReference type="NCBI Taxonomy" id="1972867"/>
    <lineage>
        <taxon>Bacteria</taxon>
        <taxon>Pseudomonadati</taxon>
        <taxon>Pseudomonadota</taxon>
        <taxon>Alphaproteobacteria</taxon>
        <taxon>Hyphomicrobiales</taxon>
        <taxon>Rhizobiaceae</taxon>
        <taxon>Rhizobium/Agrobacterium group</taxon>
        <taxon>Agrobacterium</taxon>
    </lineage>
</organism>
<comment type="caution">
    <text evidence="2">The sequence shown here is derived from an EMBL/GenBank/DDBJ whole genome shotgun (WGS) entry which is preliminary data.</text>
</comment>
<sequence>MSIPRDYAGEPQYPEPWTTNTPREGLRDIDEARIVSLAPDVCLTPVGSSVVPIPYPVVDFCGHDKNYTPSVRFTRKKAMVMRSCTTHVHGDAPGIRKGRKSGTVENVCEPIGHADQVRAEGSHVIRHLDRFYMNNRNTEGEAVFVRSTQTYDPPKDDDPVPGSLVAKPVQLALDSSSPEAQEILREALRKASPKPPSIPTGVPTPTKSGSVIMRRLGMFGKVLGKVAGPLSIITSGGTPDLDNAIIANKRAKEILEGIVPMGPTETALYDQTKERIASYYRDYYEFPFSAVDEEYLDKEKEYLEASIKIERNRKLAKALENGVRVYTDEKDDWPCVVGEYKFVNMICPGEAHHIIPDMVYRVGNAPEYAADKDSTENRIPRSPTYNKGQAICLTKAMHRTDEDAVHKSLNPALARLGLNYNPTGTAPLGKIRDEAHKALDRVRDLPEKCRKMAKDAADIQVGANDLQPGRTTMMPPKLPGGRDVIDVLKAGKY</sequence>
<evidence type="ECO:0000256" key="1">
    <source>
        <dbReference type="SAM" id="MobiDB-lite"/>
    </source>
</evidence>
<dbReference type="Pfam" id="PF13665">
    <property type="entry name" value="Tox-PAAR-like"/>
    <property type="match status" value="1"/>
</dbReference>
<dbReference type="EMBL" id="JAVRAD010000006">
    <property type="protein sequence ID" value="MDX8330430.1"/>
    <property type="molecule type" value="Genomic_DNA"/>
</dbReference>
<dbReference type="RefSeq" id="WP_167397882.1">
    <property type="nucleotide sequence ID" value="NZ_CP192764.1"/>
</dbReference>
<keyword evidence="3" id="KW-1185">Reference proteome</keyword>
<accession>A0ABU4VY44</accession>
<dbReference type="GeneID" id="86882836"/>
<protein>
    <submittedName>
        <fullName evidence="2">DUF4150 domain-containing protein</fullName>
    </submittedName>
</protein>
<evidence type="ECO:0000313" key="3">
    <source>
        <dbReference type="Proteomes" id="UP001277561"/>
    </source>
</evidence>